<dbReference type="InterPro" id="IPR029510">
    <property type="entry name" value="Ald_DH_CS_GLU"/>
</dbReference>
<feature type="active site" evidence="3">
    <location>
        <position position="259"/>
    </location>
</feature>
<reference evidence="6 7" key="1">
    <citation type="submission" date="2024-03" db="EMBL/GenBank/DDBJ databases">
        <authorList>
            <person name="Jo J.-H."/>
        </authorList>
    </citation>
    <scope>NUCLEOTIDE SEQUENCE [LARGE SCALE GENOMIC DNA]</scope>
    <source>
        <strain evidence="6 7">AS3R-12</strain>
    </source>
</reference>
<comment type="caution">
    <text evidence="6">The sequence shown here is derived from an EMBL/GenBank/DDBJ whole genome shotgun (WGS) entry which is preliminary data.</text>
</comment>
<dbReference type="Gene3D" id="3.40.309.10">
    <property type="entry name" value="Aldehyde Dehydrogenase, Chain A, domain 2"/>
    <property type="match status" value="1"/>
</dbReference>
<dbReference type="EMBL" id="JBBHJY010000006">
    <property type="protein sequence ID" value="MEJ6010889.1"/>
    <property type="molecule type" value="Genomic_DNA"/>
</dbReference>
<evidence type="ECO:0000256" key="2">
    <source>
        <dbReference type="ARBA" id="ARBA00023002"/>
    </source>
</evidence>
<name>A0ABU8SAE9_9SPHN</name>
<evidence type="ECO:0000256" key="3">
    <source>
        <dbReference type="PROSITE-ProRule" id="PRU10007"/>
    </source>
</evidence>
<evidence type="ECO:0000313" key="6">
    <source>
        <dbReference type="EMBL" id="MEJ6010889.1"/>
    </source>
</evidence>
<sequence length="485" mass="50898">MDYAGYIDGHFVKGEGATFDVENPSDGSIVATIAGLSPGQTGQAIAAARRAFDKGDWSSMARAERAAIMRRYAEALATHADRLKELAVLEAGCPLSSSVMFAQVQTPLRHAAEIPEVYMSLPEIEDNPLPMHERLGMAGMPMQSIRRYLPHGVVSAIAAYNVPLFTALWKVIPALITGNTVVLRPNPLTPISAMIFAEAGEAAGLPPGVLNVVIEGGLEGGQLMSSDPRVDMVSFTGSVGVGIAIAQQAAPTLKPLVLELGGKSAQIFLPDSIDKAPMHARVICVAHAGQGCALGTRIFVPEESKAEVLAKAKELLSAIRIGPANDPATETGPVINETAVARCERIVADAVAAGAKVVHGGKRWTGIPGGHYFEPTLLDLPDNTNPAAQEEVFGPVVAVIGYRDLDHAIAMANDSRFGLSGWVHGADKRVAVKVGEAMRSGSINVNNGVTSAWASMGGIKLSGQGRERGPEGIRAFQQVSVLNFS</sequence>
<dbReference type="SUPFAM" id="SSF53720">
    <property type="entry name" value="ALDH-like"/>
    <property type="match status" value="1"/>
</dbReference>
<gene>
    <name evidence="6" type="ORF">WG900_13285</name>
</gene>
<organism evidence="6 7">
    <name type="scientific">Novosphingobium aquae</name>
    <dbReference type="NCBI Taxonomy" id="3133435"/>
    <lineage>
        <taxon>Bacteria</taxon>
        <taxon>Pseudomonadati</taxon>
        <taxon>Pseudomonadota</taxon>
        <taxon>Alphaproteobacteria</taxon>
        <taxon>Sphingomonadales</taxon>
        <taxon>Sphingomonadaceae</taxon>
        <taxon>Novosphingobium</taxon>
    </lineage>
</organism>
<dbReference type="PANTHER" id="PTHR42804:SF1">
    <property type="entry name" value="ALDEHYDE DEHYDROGENASE-RELATED"/>
    <property type="match status" value="1"/>
</dbReference>
<dbReference type="InterPro" id="IPR016162">
    <property type="entry name" value="Ald_DH_N"/>
</dbReference>
<evidence type="ECO:0000259" key="5">
    <source>
        <dbReference type="Pfam" id="PF00171"/>
    </source>
</evidence>
<accession>A0ABU8SAE9</accession>
<evidence type="ECO:0000313" key="7">
    <source>
        <dbReference type="Proteomes" id="UP001379235"/>
    </source>
</evidence>
<dbReference type="InterPro" id="IPR016163">
    <property type="entry name" value="Ald_DH_C"/>
</dbReference>
<dbReference type="RefSeq" id="WP_339967722.1">
    <property type="nucleotide sequence ID" value="NZ_JBBHJY010000006.1"/>
</dbReference>
<protein>
    <submittedName>
        <fullName evidence="6">Aldehyde dehydrogenase family protein</fullName>
    </submittedName>
</protein>
<dbReference type="PROSITE" id="PS00687">
    <property type="entry name" value="ALDEHYDE_DEHYDR_GLU"/>
    <property type="match status" value="1"/>
</dbReference>
<dbReference type="Proteomes" id="UP001379235">
    <property type="component" value="Unassembled WGS sequence"/>
</dbReference>
<dbReference type="Pfam" id="PF00171">
    <property type="entry name" value="Aldedh"/>
    <property type="match status" value="1"/>
</dbReference>
<dbReference type="PANTHER" id="PTHR42804">
    <property type="entry name" value="ALDEHYDE DEHYDROGENASE"/>
    <property type="match status" value="1"/>
</dbReference>
<evidence type="ECO:0000256" key="1">
    <source>
        <dbReference type="ARBA" id="ARBA00009986"/>
    </source>
</evidence>
<keyword evidence="7" id="KW-1185">Reference proteome</keyword>
<comment type="similarity">
    <text evidence="1 4">Belongs to the aldehyde dehydrogenase family.</text>
</comment>
<keyword evidence="2 4" id="KW-0560">Oxidoreductase</keyword>
<dbReference type="Gene3D" id="3.40.605.10">
    <property type="entry name" value="Aldehyde Dehydrogenase, Chain A, domain 1"/>
    <property type="match status" value="1"/>
</dbReference>
<evidence type="ECO:0000256" key="4">
    <source>
        <dbReference type="RuleBase" id="RU003345"/>
    </source>
</evidence>
<proteinExistence type="inferred from homology"/>
<dbReference type="InterPro" id="IPR015590">
    <property type="entry name" value="Aldehyde_DH_dom"/>
</dbReference>
<dbReference type="InterPro" id="IPR016161">
    <property type="entry name" value="Ald_DH/histidinol_DH"/>
</dbReference>
<feature type="domain" description="Aldehyde dehydrogenase" evidence="5">
    <location>
        <begin position="11"/>
        <end position="480"/>
    </location>
</feature>